<accession>A0A078M706</accession>
<name>A0A078M706_9BACL</name>
<reference evidence="2" key="1">
    <citation type="submission" date="2014-07" db="EMBL/GenBank/DDBJ databases">
        <authorList>
            <person name="Urmite Genomes Urmite Genomes"/>
        </authorList>
    </citation>
    <scope>NUCLEOTIDE SEQUENCE</scope>
    <source>
        <strain evidence="2">13S34_air</strain>
    </source>
</reference>
<feature type="transmembrane region" description="Helical" evidence="1">
    <location>
        <begin position="33"/>
        <end position="51"/>
    </location>
</feature>
<gene>
    <name evidence="2" type="ORF">BN1050_01120</name>
</gene>
<evidence type="ECO:0000256" key="1">
    <source>
        <dbReference type="SAM" id="Phobius"/>
    </source>
</evidence>
<dbReference type="AlphaFoldDB" id="A0A078M706"/>
<evidence type="ECO:0000313" key="2">
    <source>
        <dbReference type="EMBL" id="CEA02069.1"/>
    </source>
</evidence>
<dbReference type="PATRIC" id="fig|1461583.4.peg.1081"/>
<dbReference type="EMBL" id="LN483074">
    <property type="protein sequence ID" value="CEA02069.1"/>
    <property type="molecule type" value="Genomic_DNA"/>
</dbReference>
<organism evidence="2">
    <name type="scientific">Metalysinibacillus saudimassiliensis</name>
    <dbReference type="NCBI Taxonomy" id="1461583"/>
    <lineage>
        <taxon>Bacteria</taxon>
        <taxon>Bacillati</taxon>
        <taxon>Bacillota</taxon>
        <taxon>Bacilli</taxon>
        <taxon>Bacillales</taxon>
        <taxon>Caryophanaceae</taxon>
        <taxon>Metalysinibacillus</taxon>
    </lineage>
</organism>
<protein>
    <submittedName>
        <fullName evidence="2">Uncharacterized protein</fullName>
    </submittedName>
</protein>
<keyword evidence="1" id="KW-1133">Transmembrane helix</keyword>
<dbReference type="HOGENOM" id="CLU_1576600_0_0_9"/>
<sequence>MGFFLVSFSIILSLVFFYYEQLVKLTTNIDLALLVGFAAIASGVSGVMMTLSSNKVANFEAIREYFQQGDATHMMLNRQAIYEYEESDEENKALDEKAAAEICSFYHFWGMMVKKRFLPLWIFKGASGVSVVRLHTILQPYINEKKLKKGYYADGFDILVERIKKKYRY</sequence>
<keyword evidence="1" id="KW-0812">Transmembrane</keyword>
<proteinExistence type="predicted"/>
<keyword evidence="1" id="KW-0472">Membrane</keyword>